<organism evidence="1 2">
    <name type="scientific">Budvicia aquatica</name>
    <dbReference type="NCBI Taxonomy" id="82979"/>
    <lineage>
        <taxon>Bacteria</taxon>
        <taxon>Pseudomonadati</taxon>
        <taxon>Pseudomonadota</taxon>
        <taxon>Gammaproteobacteria</taxon>
        <taxon>Enterobacterales</taxon>
        <taxon>Budviciaceae</taxon>
        <taxon>Budvicia</taxon>
    </lineage>
</organism>
<accession>A0A484ZL57</accession>
<proteinExistence type="predicted"/>
<dbReference type="EMBL" id="CAADJA010000002">
    <property type="protein sequence ID" value="VFS49220.1"/>
    <property type="molecule type" value="Genomic_DNA"/>
</dbReference>
<name>A0A484ZL57_9GAMM</name>
<dbReference type="AlphaFoldDB" id="A0A484ZL57"/>
<dbReference type="RefSeq" id="WP_154661447.1">
    <property type="nucleotide sequence ID" value="NZ_CAADJA010000002.1"/>
</dbReference>
<evidence type="ECO:0000313" key="2">
    <source>
        <dbReference type="Proteomes" id="UP000373449"/>
    </source>
</evidence>
<evidence type="ECO:0000313" key="1">
    <source>
        <dbReference type="EMBL" id="VFS49220.1"/>
    </source>
</evidence>
<reference evidence="1 2" key="1">
    <citation type="submission" date="2019-03" db="EMBL/GenBank/DDBJ databases">
        <authorList>
            <consortium name="Pathogen Informatics"/>
        </authorList>
    </citation>
    <scope>NUCLEOTIDE SEQUENCE [LARGE SCALE GENOMIC DNA]</scope>
    <source>
        <strain evidence="1 2">NCTC12282</strain>
    </source>
</reference>
<protein>
    <submittedName>
        <fullName evidence="1">Uncharacterized protein</fullName>
    </submittedName>
</protein>
<dbReference type="Proteomes" id="UP000373449">
    <property type="component" value="Unassembled WGS sequence"/>
</dbReference>
<sequence>MERLAVSLPYHSATDRLVALWLAVLGFGPSVEILANYEKGEYLSMSGNMQVNQ</sequence>
<gene>
    <name evidence="1" type="ORF">NCTC12282_03682</name>
</gene>